<dbReference type="Pfam" id="PF00384">
    <property type="entry name" value="Molybdopterin"/>
    <property type="match status" value="1"/>
</dbReference>
<dbReference type="InterPro" id="IPR006656">
    <property type="entry name" value="Mopterin_OxRdtase"/>
</dbReference>
<dbReference type="EMBL" id="RCOR01000018">
    <property type="protein sequence ID" value="RSN69483.1"/>
    <property type="molecule type" value="Genomic_DNA"/>
</dbReference>
<evidence type="ECO:0000256" key="1">
    <source>
        <dbReference type="ARBA" id="ARBA00001942"/>
    </source>
</evidence>
<reference evidence="10 11" key="1">
    <citation type="submission" date="2018-10" db="EMBL/GenBank/DDBJ databases">
        <title>Co-occurring genomic capacity for anaerobic methane metabolism and dissimilatory sulfite reduction discovered in the Korarchaeota.</title>
        <authorList>
            <person name="Mckay L.J."/>
            <person name="Dlakic M."/>
            <person name="Fields M.W."/>
            <person name="Delmont T.O."/>
            <person name="Eren A.M."/>
            <person name="Jay Z.J."/>
            <person name="Klingelsmith K.B."/>
            <person name="Rusch D.B."/>
            <person name="Inskeep W.P."/>
        </authorList>
    </citation>
    <scope>NUCLEOTIDE SEQUENCE [LARGE SCALE GENOMIC DNA]</scope>
    <source>
        <strain evidence="10 11">WS</strain>
    </source>
</reference>
<proteinExistence type="inferred from homology"/>
<evidence type="ECO:0000313" key="10">
    <source>
        <dbReference type="EMBL" id="RSN69483.1"/>
    </source>
</evidence>
<evidence type="ECO:0000256" key="2">
    <source>
        <dbReference type="ARBA" id="ARBA00010312"/>
    </source>
</evidence>
<feature type="domain" description="Molybdopterin dinucleotide-binding" evidence="9">
    <location>
        <begin position="542"/>
        <end position="620"/>
    </location>
</feature>
<evidence type="ECO:0000256" key="6">
    <source>
        <dbReference type="ARBA" id="ARBA00023004"/>
    </source>
</evidence>
<dbReference type="PROSITE" id="PS00490">
    <property type="entry name" value="MOLYBDOPTERIN_PROK_2"/>
    <property type="match status" value="1"/>
</dbReference>
<dbReference type="PANTHER" id="PTHR43742:SF6">
    <property type="entry name" value="OXIDOREDUCTASE YYAE-RELATED"/>
    <property type="match status" value="1"/>
</dbReference>
<dbReference type="Gene3D" id="3.30.2070.10">
    <property type="entry name" value="Formate dehydrogenase/DMSO reductase"/>
    <property type="match status" value="1"/>
</dbReference>
<dbReference type="AlphaFoldDB" id="A0A3R9Q9F5"/>
<dbReference type="Gene3D" id="3.40.228.10">
    <property type="entry name" value="Dimethylsulfoxide Reductase, domain 2"/>
    <property type="match status" value="1"/>
</dbReference>
<dbReference type="GO" id="GO:0046872">
    <property type="term" value="F:metal ion binding"/>
    <property type="evidence" value="ECO:0007669"/>
    <property type="project" value="UniProtKB-KW"/>
</dbReference>
<dbReference type="Pfam" id="PF01568">
    <property type="entry name" value="Molydop_binding"/>
    <property type="match status" value="1"/>
</dbReference>
<dbReference type="Proteomes" id="UP000278149">
    <property type="component" value="Unassembled WGS sequence"/>
</dbReference>
<comment type="caution">
    <text evidence="10">The sequence shown here is derived from an EMBL/GenBank/DDBJ whole genome shotgun (WGS) entry which is preliminary data.</text>
</comment>
<dbReference type="GO" id="GO:0051536">
    <property type="term" value="F:iron-sulfur cluster binding"/>
    <property type="evidence" value="ECO:0007669"/>
    <property type="project" value="UniProtKB-KW"/>
</dbReference>
<dbReference type="InterPro" id="IPR009010">
    <property type="entry name" value="Asp_de-COase-like_dom_sf"/>
</dbReference>
<dbReference type="GO" id="GO:0016491">
    <property type="term" value="F:oxidoreductase activity"/>
    <property type="evidence" value="ECO:0007669"/>
    <property type="project" value="UniProtKB-KW"/>
</dbReference>
<sequence length="628" mass="71584">MPICQRDCPDACSLIIEGNELRGDPGHPVTRGFACKKAKNFMRYYRERRVLYPHLRVGDGFERISWEEALSMISDRLKYVIENYGPEEVLVYNYSGTTGLINYHYPLRLFNAIKATLVKHTLCDEAGELALELHFGSKYGAFPEDMERAKLLVIWGADLSSTSIHAYRIAADLRSRGEIYVMDPRVTKASMLGKHLRPKPGTDTLLAAGVSWYIINEFGVDSGFIEKYTEGFDHYASLISKYNPDLVERLTSVSKKEIRDLAESYSELKPSVTYIGKGVQKTKYGAEAVRLISLIPALVGVHRGFFYSNSWRDFDIDYLEASHLGSGRKVNMLDVPRLLADGKFKFIYIYNSNPAATLPNAALFRKGMMRKDLFKVVHEVVWSETAKLADIVLPATSMLEQDDFVASWWHQYFGYSKKVMEPMGESKPNWWVTNELAERMGLEWLKEDPMDAIRRALSKSRMIKNFEEILNKPYVKLEYPPKDLYQTPSGKIEFYSKIAEELGYSPLPVVAWEEVDDDYPFRLITSAVPGNTSSQDLIGLSQDFIHMNALDCEKMEINDEDRVILESKYGRVTGIVKIDNSVPEGVIWTRRSAIMLDGFINDLITDEKQQINGGNCLNSTRVRVSKVR</sequence>
<evidence type="ECO:0000313" key="11">
    <source>
        <dbReference type="Proteomes" id="UP000278149"/>
    </source>
</evidence>
<dbReference type="SUPFAM" id="SSF50692">
    <property type="entry name" value="ADC-like"/>
    <property type="match status" value="1"/>
</dbReference>
<keyword evidence="3" id="KW-0500">Molybdenum</keyword>
<dbReference type="InterPro" id="IPR050612">
    <property type="entry name" value="Prok_Mopterin_Oxidored"/>
</dbReference>
<keyword evidence="5" id="KW-0560">Oxidoreductase</keyword>
<evidence type="ECO:0000259" key="8">
    <source>
        <dbReference type="Pfam" id="PF00384"/>
    </source>
</evidence>
<dbReference type="Gene3D" id="2.40.40.20">
    <property type="match status" value="1"/>
</dbReference>
<keyword evidence="4" id="KW-0479">Metal-binding</keyword>
<dbReference type="InterPro" id="IPR006655">
    <property type="entry name" value="Mopterin_OxRdtase_prok_CS"/>
</dbReference>
<dbReference type="SUPFAM" id="SSF53706">
    <property type="entry name" value="Formate dehydrogenase/DMSO reductase, domains 1-3"/>
    <property type="match status" value="1"/>
</dbReference>
<accession>A0A3R9Q9F5</accession>
<comment type="similarity">
    <text evidence="2">Belongs to the prokaryotic molybdopterin-containing oxidoreductase family.</text>
</comment>
<evidence type="ECO:0000256" key="5">
    <source>
        <dbReference type="ARBA" id="ARBA00023002"/>
    </source>
</evidence>
<organism evidence="10 11">
    <name type="scientific">Candidatus Korarchaeum cryptofilum</name>
    <dbReference type="NCBI Taxonomy" id="498846"/>
    <lineage>
        <taxon>Archaea</taxon>
        <taxon>Thermoproteota</taxon>
        <taxon>Candidatus Korarchaeia</taxon>
        <taxon>Candidatus Korarchaeales</taxon>
        <taxon>Candidatus Korarchaeaceae</taxon>
        <taxon>Candidatus Korarchaeum</taxon>
    </lineage>
</organism>
<gene>
    <name evidence="10" type="ORF">D9Q81_02435</name>
</gene>
<dbReference type="InterPro" id="IPR006657">
    <property type="entry name" value="MoPterin_dinucl-bd_dom"/>
</dbReference>
<protein>
    <submittedName>
        <fullName evidence="10">Formate dehydrogenase</fullName>
    </submittedName>
</protein>
<evidence type="ECO:0000256" key="7">
    <source>
        <dbReference type="ARBA" id="ARBA00023014"/>
    </source>
</evidence>
<dbReference type="CDD" id="cd02766">
    <property type="entry name" value="MopB_3"/>
    <property type="match status" value="1"/>
</dbReference>
<comment type="cofactor">
    <cofactor evidence="1">
        <name>Mo-bis(molybdopterin guanine dinucleotide)</name>
        <dbReference type="ChEBI" id="CHEBI:60539"/>
    </cofactor>
</comment>
<dbReference type="GO" id="GO:0043546">
    <property type="term" value="F:molybdopterin cofactor binding"/>
    <property type="evidence" value="ECO:0007669"/>
    <property type="project" value="InterPro"/>
</dbReference>
<keyword evidence="6" id="KW-0408">Iron</keyword>
<dbReference type="PANTHER" id="PTHR43742">
    <property type="entry name" value="TRIMETHYLAMINE-N-OXIDE REDUCTASE"/>
    <property type="match status" value="1"/>
</dbReference>
<keyword evidence="7" id="KW-0411">Iron-sulfur</keyword>
<dbReference type="RefSeq" id="WP_125741020.1">
    <property type="nucleotide sequence ID" value="NZ_RCOR01000018.1"/>
</dbReference>
<evidence type="ECO:0000259" key="9">
    <source>
        <dbReference type="Pfam" id="PF01568"/>
    </source>
</evidence>
<evidence type="ECO:0000256" key="3">
    <source>
        <dbReference type="ARBA" id="ARBA00022505"/>
    </source>
</evidence>
<name>A0A3R9Q9F5_9CREN</name>
<feature type="domain" description="Molybdopterin oxidoreductase" evidence="8">
    <location>
        <begin position="49"/>
        <end position="439"/>
    </location>
</feature>
<evidence type="ECO:0000256" key="4">
    <source>
        <dbReference type="ARBA" id="ARBA00022723"/>
    </source>
</evidence>
<dbReference type="Gene3D" id="3.40.50.740">
    <property type="match status" value="1"/>
</dbReference>